<name>A0A820V1D3_9BILA</name>
<protein>
    <recommendedName>
        <fullName evidence="3">Reverse transcriptase domain-containing protein</fullName>
    </recommendedName>
</protein>
<organism evidence="1 2">
    <name type="scientific">Rotaria magnacalcarata</name>
    <dbReference type="NCBI Taxonomy" id="392030"/>
    <lineage>
        <taxon>Eukaryota</taxon>
        <taxon>Metazoa</taxon>
        <taxon>Spiralia</taxon>
        <taxon>Gnathifera</taxon>
        <taxon>Rotifera</taxon>
        <taxon>Eurotatoria</taxon>
        <taxon>Bdelloidea</taxon>
        <taxon>Philodinida</taxon>
        <taxon>Philodinidae</taxon>
        <taxon>Rotaria</taxon>
    </lineage>
</organism>
<accession>A0A820V1D3</accession>
<comment type="caution">
    <text evidence="1">The sequence shown here is derived from an EMBL/GenBank/DDBJ whole genome shotgun (WGS) entry which is preliminary data.</text>
</comment>
<dbReference type="EMBL" id="CAJOBG010052347">
    <property type="protein sequence ID" value="CAF4494200.1"/>
    <property type="molecule type" value="Genomic_DNA"/>
</dbReference>
<evidence type="ECO:0000313" key="1">
    <source>
        <dbReference type="EMBL" id="CAF4494200.1"/>
    </source>
</evidence>
<dbReference type="Proteomes" id="UP000663866">
    <property type="component" value="Unassembled WGS sequence"/>
</dbReference>
<gene>
    <name evidence="1" type="ORF">OVN521_LOCUS40366</name>
</gene>
<evidence type="ECO:0008006" key="3">
    <source>
        <dbReference type="Google" id="ProtNLM"/>
    </source>
</evidence>
<reference evidence="1" key="1">
    <citation type="submission" date="2021-02" db="EMBL/GenBank/DDBJ databases">
        <authorList>
            <person name="Nowell W R."/>
        </authorList>
    </citation>
    <scope>NUCLEOTIDE SEQUENCE</scope>
</reference>
<sequence>MTKTKAYEDLGIINPLQSLVERTNNFLLSLSVNKHITRKQYENLRVDKDEAELAHLYFLPKAHKPNTPLRPIISGLKSPTIVIYRWLDGLLRPLFNRSACDTIIPNGMQLIKQVERWSTKYLTSVTSFITMDITDLYTMIPQEGGVTAIKRLIEASDLKQIDGVKKRDHFSSCQICDDQ</sequence>
<keyword evidence="2" id="KW-1185">Reference proteome</keyword>
<dbReference type="AlphaFoldDB" id="A0A820V1D3"/>
<proteinExistence type="predicted"/>
<evidence type="ECO:0000313" key="2">
    <source>
        <dbReference type="Proteomes" id="UP000663866"/>
    </source>
</evidence>